<keyword evidence="4" id="KW-0804">Transcription</keyword>
<dbReference type="Gene3D" id="1.10.10.10">
    <property type="entry name" value="Winged helix-like DNA-binding domain superfamily/Winged helix DNA-binding domain"/>
    <property type="match status" value="1"/>
</dbReference>
<organism evidence="6 7">
    <name type="scientific">Streptomyces chiangmaiensis</name>
    <dbReference type="NCBI Taxonomy" id="766497"/>
    <lineage>
        <taxon>Bacteria</taxon>
        <taxon>Bacillati</taxon>
        <taxon>Actinomycetota</taxon>
        <taxon>Actinomycetes</taxon>
        <taxon>Kitasatosporales</taxon>
        <taxon>Streptomycetaceae</taxon>
        <taxon>Streptomyces</taxon>
    </lineage>
</organism>
<dbReference type="InterPro" id="IPR005119">
    <property type="entry name" value="LysR_subst-bd"/>
</dbReference>
<keyword evidence="2" id="KW-0805">Transcription regulation</keyword>
<proteinExistence type="inferred from homology"/>
<dbReference type="InterPro" id="IPR036390">
    <property type="entry name" value="WH_DNA-bd_sf"/>
</dbReference>
<feature type="domain" description="HTH lysR-type" evidence="5">
    <location>
        <begin position="1"/>
        <end position="59"/>
    </location>
</feature>
<reference evidence="6" key="1">
    <citation type="submission" date="2024-01" db="EMBL/GenBank/DDBJ databases">
        <title>First draft genome sequence data of TA4-1, the type strain of Gram-positive actinobacterium Streptomyces chiangmaiensis.</title>
        <authorList>
            <person name="Yasawong M."/>
            <person name="Nantapong N."/>
        </authorList>
    </citation>
    <scope>NUCLEOTIDE SEQUENCE</scope>
    <source>
        <strain evidence="6">TA4-1</strain>
    </source>
</reference>
<evidence type="ECO:0000256" key="1">
    <source>
        <dbReference type="ARBA" id="ARBA00009437"/>
    </source>
</evidence>
<gene>
    <name evidence="6" type="ORF">VXC91_35615</name>
</gene>
<dbReference type="InterPro" id="IPR036388">
    <property type="entry name" value="WH-like_DNA-bd_sf"/>
</dbReference>
<evidence type="ECO:0000313" key="6">
    <source>
        <dbReference type="EMBL" id="MED7827106.1"/>
    </source>
</evidence>
<dbReference type="CDD" id="cd05466">
    <property type="entry name" value="PBP2_LTTR_substrate"/>
    <property type="match status" value="1"/>
</dbReference>
<keyword evidence="7" id="KW-1185">Reference proteome</keyword>
<sequence length="296" mass="31204">MATLRALECLVALVDTGSVTKAAAALHMSQPALSHQIASLERELDTPVVERLSRGVRVTAAGLAAAAEARVALRAAERAVQAGRDVAGGSAGRLRLACAETMTVWLLVPILRRWRSARPDVQLDLMELTSSDKMVELLMAGEADLVVGPEPTGTTAHVEHLGDEEMVVVASSDHRFAGMASVKVEDLIDEPFVHYTPDNGNAAWLDQFVSAHQVSLMPVLRTRSPRTAAQLAGAGMGVSIVPTSALTAQPAGVVRPLEPRVYRGVVAVAVAPSDALVSLFLQDLRRRGLPGPGVGL</sequence>
<name>A0ABU7FSL6_9ACTN</name>
<dbReference type="EMBL" id="JAYWVC010000204">
    <property type="protein sequence ID" value="MED7827106.1"/>
    <property type="molecule type" value="Genomic_DNA"/>
</dbReference>
<accession>A0ABU7FSL6</accession>
<comment type="caution">
    <text evidence="6">The sequence shown here is derived from an EMBL/GenBank/DDBJ whole genome shotgun (WGS) entry which is preliminary data.</text>
</comment>
<evidence type="ECO:0000259" key="5">
    <source>
        <dbReference type="PROSITE" id="PS50931"/>
    </source>
</evidence>
<dbReference type="Pfam" id="PF00126">
    <property type="entry name" value="HTH_1"/>
    <property type="match status" value="1"/>
</dbReference>
<dbReference type="InterPro" id="IPR050950">
    <property type="entry name" value="HTH-type_LysR_regulators"/>
</dbReference>
<dbReference type="Pfam" id="PF03466">
    <property type="entry name" value="LysR_substrate"/>
    <property type="match status" value="1"/>
</dbReference>
<dbReference type="Proteomes" id="UP001333996">
    <property type="component" value="Unassembled WGS sequence"/>
</dbReference>
<dbReference type="SUPFAM" id="SSF46785">
    <property type="entry name" value="Winged helix' DNA-binding domain"/>
    <property type="match status" value="1"/>
</dbReference>
<keyword evidence="3" id="KW-0238">DNA-binding</keyword>
<evidence type="ECO:0000256" key="4">
    <source>
        <dbReference type="ARBA" id="ARBA00023163"/>
    </source>
</evidence>
<dbReference type="Gene3D" id="3.40.190.290">
    <property type="match status" value="1"/>
</dbReference>
<evidence type="ECO:0000256" key="2">
    <source>
        <dbReference type="ARBA" id="ARBA00023015"/>
    </source>
</evidence>
<dbReference type="InterPro" id="IPR000847">
    <property type="entry name" value="LysR_HTH_N"/>
</dbReference>
<evidence type="ECO:0000256" key="3">
    <source>
        <dbReference type="ARBA" id="ARBA00023125"/>
    </source>
</evidence>
<dbReference type="RefSeq" id="WP_329511493.1">
    <property type="nucleotide sequence ID" value="NZ_BAAAYZ010000315.1"/>
</dbReference>
<evidence type="ECO:0000313" key="7">
    <source>
        <dbReference type="Proteomes" id="UP001333996"/>
    </source>
</evidence>
<dbReference type="PANTHER" id="PTHR30419">
    <property type="entry name" value="HTH-TYPE TRANSCRIPTIONAL REGULATOR YBHD"/>
    <property type="match status" value="1"/>
</dbReference>
<dbReference type="PRINTS" id="PR00039">
    <property type="entry name" value="HTHLYSR"/>
</dbReference>
<protein>
    <submittedName>
        <fullName evidence="6">LysR family transcriptional regulator</fullName>
    </submittedName>
</protein>
<dbReference type="PROSITE" id="PS50931">
    <property type="entry name" value="HTH_LYSR"/>
    <property type="match status" value="1"/>
</dbReference>
<dbReference type="SUPFAM" id="SSF53850">
    <property type="entry name" value="Periplasmic binding protein-like II"/>
    <property type="match status" value="1"/>
</dbReference>
<comment type="similarity">
    <text evidence="1">Belongs to the LysR transcriptional regulatory family.</text>
</comment>